<dbReference type="PANTHER" id="PTHR40252">
    <property type="entry name" value="BLR0328 PROTEIN"/>
    <property type="match status" value="1"/>
</dbReference>
<evidence type="ECO:0000313" key="4">
    <source>
        <dbReference type="Proteomes" id="UP000722121"/>
    </source>
</evidence>
<comment type="caution">
    <text evidence="3">The sequence shown here is derived from an EMBL/GenBank/DDBJ whole genome shotgun (WGS) entry which is preliminary data.</text>
</comment>
<organism evidence="3 4">
    <name type="scientific">Simkania negevensis</name>
    <dbReference type="NCBI Taxonomy" id="83561"/>
    <lineage>
        <taxon>Bacteria</taxon>
        <taxon>Pseudomonadati</taxon>
        <taxon>Chlamydiota</taxon>
        <taxon>Chlamydiia</taxon>
        <taxon>Parachlamydiales</taxon>
        <taxon>Simkaniaceae</taxon>
        <taxon>Simkania</taxon>
    </lineage>
</organism>
<dbReference type="InterPro" id="IPR013702">
    <property type="entry name" value="FIST_domain_N"/>
</dbReference>
<dbReference type="InterPro" id="IPR019494">
    <property type="entry name" value="FIST_C"/>
</dbReference>
<gene>
    <name evidence="3" type="ORF">JYU14_04625</name>
</gene>
<evidence type="ECO:0000313" key="3">
    <source>
        <dbReference type="EMBL" id="MBN4067349.1"/>
    </source>
</evidence>
<dbReference type="Pfam" id="PF08495">
    <property type="entry name" value="FIST"/>
    <property type="match status" value="1"/>
</dbReference>
<dbReference type="Proteomes" id="UP000722121">
    <property type="component" value="Unassembled WGS sequence"/>
</dbReference>
<dbReference type="Pfam" id="PF10442">
    <property type="entry name" value="FIST_C"/>
    <property type="match status" value="1"/>
</dbReference>
<feature type="domain" description="FIST" evidence="1">
    <location>
        <begin position="24"/>
        <end position="218"/>
    </location>
</feature>
<dbReference type="EMBL" id="JAFITR010000118">
    <property type="protein sequence ID" value="MBN4067349.1"/>
    <property type="molecule type" value="Genomic_DNA"/>
</dbReference>
<name>A0ABS3AV56_9BACT</name>
<feature type="domain" description="FIST C-domain" evidence="2">
    <location>
        <begin position="219"/>
        <end position="355"/>
    </location>
</feature>
<sequence length="377" mass="41110">MRVEQKRWNGRSGWCLGQNDLSADAQWVLAFGGRDIVSDPARFDEIRKMYPKARIVCSTTAGEILPSGSIVDESIALTAVHLEKASINVHQENIAELKDSQLVGERLGTALQQDDLTHVFVISDGHHINGDALVRGLKKNLGEQTAITGGLAGDGTLFEKTLVGMDAVPKEGNVVAVGLYGQDIKVGFGCVGGWNPFGPMRKVTRSSGNLLHELDEKNALELYKTYLGNYAKDLPAFARFFPLFVSIGNDPPVARTILSVDEKNKTMTFAGEIPEGASVQIMYANFDHIIDGAEHAAKSTLKEQNNYEFAILVSCVGRRLVLGPHTEEEVNRVKQVLGEQTKITGFYSYGEISPLIKGAACSLHNQTMSVTAFKEIM</sequence>
<dbReference type="SMART" id="SM00897">
    <property type="entry name" value="FIST"/>
    <property type="match status" value="1"/>
</dbReference>
<evidence type="ECO:0000259" key="2">
    <source>
        <dbReference type="SMART" id="SM01204"/>
    </source>
</evidence>
<protein>
    <submittedName>
        <fullName evidence="3">FIST C-terminal domain-containing protein</fullName>
    </submittedName>
</protein>
<proteinExistence type="predicted"/>
<accession>A0ABS3AV56</accession>
<keyword evidence="4" id="KW-1185">Reference proteome</keyword>
<dbReference type="SMART" id="SM01204">
    <property type="entry name" value="FIST_C"/>
    <property type="match status" value="1"/>
</dbReference>
<evidence type="ECO:0000259" key="1">
    <source>
        <dbReference type="SMART" id="SM00897"/>
    </source>
</evidence>
<dbReference type="PANTHER" id="PTHR40252:SF2">
    <property type="entry name" value="BLR0328 PROTEIN"/>
    <property type="match status" value="1"/>
</dbReference>
<reference evidence="3 4" key="1">
    <citation type="submission" date="2021-02" db="EMBL/GenBank/DDBJ databases">
        <title>Activity-based single-cell genomes from oceanic crustal fluid captures similar information to metagenomic and metatranscriptomic surveys with orders of magnitude less sampling.</title>
        <authorList>
            <person name="D'Angelo T.S."/>
            <person name="Orcutt B.N."/>
        </authorList>
    </citation>
    <scope>NUCLEOTIDE SEQUENCE [LARGE SCALE GENOMIC DNA]</scope>
    <source>
        <strain evidence="3">AH-315-G07</strain>
    </source>
</reference>